<accession>A0A9W9MYL0</accession>
<name>A0A9W9MYL0_9EURO</name>
<gene>
    <name evidence="2" type="ORF">N7472_000089</name>
</gene>
<proteinExistence type="predicted"/>
<protein>
    <submittedName>
        <fullName evidence="2">Uncharacterized protein</fullName>
    </submittedName>
</protein>
<feature type="region of interest" description="Disordered" evidence="1">
    <location>
        <begin position="40"/>
        <end position="59"/>
    </location>
</feature>
<dbReference type="AlphaFoldDB" id="A0A9W9MYL0"/>
<evidence type="ECO:0000313" key="2">
    <source>
        <dbReference type="EMBL" id="KAJ5209950.1"/>
    </source>
</evidence>
<dbReference type="Proteomes" id="UP001150879">
    <property type="component" value="Unassembled WGS sequence"/>
</dbReference>
<feature type="compositionally biased region" description="Basic and acidic residues" evidence="1">
    <location>
        <begin position="45"/>
        <end position="57"/>
    </location>
</feature>
<keyword evidence="3" id="KW-1185">Reference proteome</keyword>
<dbReference type="EMBL" id="JAPQKP010000001">
    <property type="protein sequence ID" value="KAJ5209950.1"/>
    <property type="molecule type" value="Genomic_DNA"/>
</dbReference>
<comment type="caution">
    <text evidence="2">The sequence shown here is derived from an EMBL/GenBank/DDBJ whole genome shotgun (WGS) entry which is preliminary data.</text>
</comment>
<reference evidence="2" key="2">
    <citation type="journal article" date="2023" name="IMA Fungus">
        <title>Comparative genomic study of the Penicillium genus elucidates a diverse pangenome and 15 lateral gene transfer events.</title>
        <authorList>
            <person name="Petersen C."/>
            <person name="Sorensen T."/>
            <person name="Nielsen M.R."/>
            <person name="Sondergaard T.E."/>
            <person name="Sorensen J.L."/>
            <person name="Fitzpatrick D.A."/>
            <person name="Frisvad J.C."/>
            <person name="Nielsen K.L."/>
        </authorList>
    </citation>
    <scope>NUCLEOTIDE SEQUENCE</scope>
    <source>
        <strain evidence="2">IBT 16849</strain>
    </source>
</reference>
<reference evidence="2" key="1">
    <citation type="submission" date="2022-11" db="EMBL/GenBank/DDBJ databases">
        <authorList>
            <person name="Petersen C."/>
        </authorList>
    </citation>
    <scope>NUCLEOTIDE SEQUENCE</scope>
    <source>
        <strain evidence="2">IBT 16849</strain>
    </source>
</reference>
<evidence type="ECO:0000313" key="3">
    <source>
        <dbReference type="Proteomes" id="UP001150879"/>
    </source>
</evidence>
<organism evidence="2 3">
    <name type="scientific">Penicillium cf. griseofulvum</name>
    <dbReference type="NCBI Taxonomy" id="2972120"/>
    <lineage>
        <taxon>Eukaryota</taxon>
        <taxon>Fungi</taxon>
        <taxon>Dikarya</taxon>
        <taxon>Ascomycota</taxon>
        <taxon>Pezizomycotina</taxon>
        <taxon>Eurotiomycetes</taxon>
        <taxon>Eurotiomycetidae</taxon>
        <taxon>Eurotiales</taxon>
        <taxon>Aspergillaceae</taxon>
        <taxon>Penicillium</taxon>
    </lineage>
</organism>
<sequence length="372" mass="43076">MSTDETLERNPSIWHVYHKGDRNISITPFLIPKKEFGFNKKRHEKPTARDPKARGQDDESNNYFIHHPTLIFHNPPRTLRRGNKNGTPICIIKCGTFWRNWTIQFGNLKDVIDPRGVVKWECRSNLNNTLNNRALKGYKVRKWRVWGESGKGYHRQVNLRRKEMEKIAKKKKVQVVHDTPEMENVTEDGKQGLDYSRTEYPSNISSSVTPQPALAEETVCLNWSSPFSLSPRCYTFEYANIKFFWEGTRDVHSNRWAQWFMPFCHLKLIARIPGIESEDILIGQYTASFATRKFGELWIFDSAVAKLLGHHSPWAGQTAASERDVRETRLHELIMTTAICMIIGERGKRNTLVFLLTLAAEGERRCGLDQTA</sequence>
<evidence type="ECO:0000256" key="1">
    <source>
        <dbReference type="SAM" id="MobiDB-lite"/>
    </source>
</evidence>